<feature type="domain" description="Integrase catalytic" evidence="1">
    <location>
        <begin position="129"/>
        <end position="305"/>
    </location>
</feature>
<dbReference type="PANTHER" id="PTHR35004">
    <property type="entry name" value="TRANSPOSASE RV3428C-RELATED"/>
    <property type="match status" value="1"/>
</dbReference>
<proteinExistence type="predicted"/>
<gene>
    <name evidence="2" type="ORF">EDD80_1181</name>
</gene>
<dbReference type="PANTHER" id="PTHR35004:SF6">
    <property type="entry name" value="TRANSPOSASE"/>
    <property type="match status" value="1"/>
</dbReference>
<dbReference type="GO" id="GO:0003676">
    <property type="term" value="F:nucleic acid binding"/>
    <property type="evidence" value="ECO:0007669"/>
    <property type="project" value="InterPro"/>
</dbReference>
<dbReference type="Proteomes" id="UP000295807">
    <property type="component" value="Unassembled WGS sequence"/>
</dbReference>
<accession>A0A4R3KL67</accession>
<dbReference type="OrthoDB" id="3193769at2"/>
<comment type="caution">
    <text evidence="2">The sequence shown here is derived from an EMBL/GenBank/DDBJ whole genome shotgun (WGS) entry which is preliminary data.</text>
</comment>
<dbReference type="InterPro" id="IPR036397">
    <property type="entry name" value="RNaseH_sf"/>
</dbReference>
<evidence type="ECO:0000313" key="2">
    <source>
        <dbReference type="EMBL" id="TCS84732.1"/>
    </source>
</evidence>
<feature type="non-terminal residue" evidence="2">
    <location>
        <position position="375"/>
    </location>
</feature>
<name>A0A4R3KL67_9SPHI</name>
<evidence type="ECO:0000313" key="3">
    <source>
        <dbReference type="Proteomes" id="UP000295807"/>
    </source>
</evidence>
<dbReference type="EMBL" id="SMAD01000018">
    <property type="protein sequence ID" value="TCS84732.1"/>
    <property type="molecule type" value="Genomic_DNA"/>
</dbReference>
<dbReference type="RefSeq" id="WP_132130640.1">
    <property type="nucleotide sequence ID" value="NZ_SMAD01000018.1"/>
</dbReference>
<organism evidence="2 3">
    <name type="scientific">Anseongella ginsenosidimutans</name>
    <dbReference type="NCBI Taxonomy" id="496056"/>
    <lineage>
        <taxon>Bacteria</taxon>
        <taxon>Pseudomonadati</taxon>
        <taxon>Bacteroidota</taxon>
        <taxon>Sphingobacteriia</taxon>
        <taxon>Sphingobacteriales</taxon>
        <taxon>Sphingobacteriaceae</taxon>
        <taxon>Anseongella</taxon>
    </lineage>
</organism>
<sequence>MNYYLSKIMLYHHIHKMSREGHSISRISMELGLNWRTVKRMLSMDERAFTQELERGRTREKVLDAYEGFVREKLSLHPETPAAQLHDWPKEYHAGFPRVSQKTVFNFVQYVRDKHNIPRTDPVREYMAVEELPYGQQGQADFGFYNMRTTTGKIKKVQFFTFVLSRSRHKYVIFSDSPFTCELLVYAHERAFKFTGGVPREVVYDQDRLMMVSENLGDIILTGAFRSYVRQRGINTWSCRKADPESKGKVENVVKYVKRNFLYNRYYRDLETLNDQTVAWLHRTANNLPHGTTGKVPREELDTEQAFLSPWYPVAIPPPEYPVHAVRRDNTISWKSNLYSVPLGTYKGPGTTVTIKPSAEGITVLGVQGNLLCVH</sequence>
<dbReference type="AlphaFoldDB" id="A0A4R3KL67"/>
<dbReference type="Gene3D" id="3.30.420.10">
    <property type="entry name" value="Ribonuclease H-like superfamily/Ribonuclease H"/>
    <property type="match status" value="1"/>
</dbReference>
<dbReference type="InterPro" id="IPR001584">
    <property type="entry name" value="Integrase_cat-core"/>
</dbReference>
<dbReference type="PROSITE" id="PS50994">
    <property type="entry name" value="INTEGRASE"/>
    <property type="match status" value="1"/>
</dbReference>
<dbReference type="SUPFAM" id="SSF53098">
    <property type="entry name" value="Ribonuclease H-like"/>
    <property type="match status" value="1"/>
</dbReference>
<keyword evidence="3" id="KW-1185">Reference proteome</keyword>
<protein>
    <submittedName>
        <fullName evidence="2">Transposase</fullName>
    </submittedName>
</protein>
<reference evidence="2 3" key="1">
    <citation type="submission" date="2019-03" db="EMBL/GenBank/DDBJ databases">
        <title>Genomic Encyclopedia of Type Strains, Phase IV (KMG-IV): sequencing the most valuable type-strain genomes for metagenomic binning, comparative biology and taxonomic classification.</title>
        <authorList>
            <person name="Goeker M."/>
        </authorList>
    </citation>
    <scope>NUCLEOTIDE SEQUENCE [LARGE SCALE GENOMIC DNA]</scope>
    <source>
        <strain evidence="2 3">DSM 21100</strain>
    </source>
</reference>
<evidence type="ECO:0000259" key="1">
    <source>
        <dbReference type="PROSITE" id="PS50994"/>
    </source>
</evidence>
<dbReference type="InterPro" id="IPR012337">
    <property type="entry name" value="RNaseH-like_sf"/>
</dbReference>
<dbReference type="GO" id="GO:0015074">
    <property type="term" value="P:DNA integration"/>
    <property type="evidence" value="ECO:0007669"/>
    <property type="project" value="InterPro"/>
</dbReference>
<dbReference type="NCBIfam" id="NF033546">
    <property type="entry name" value="transpos_IS21"/>
    <property type="match status" value="1"/>
</dbReference>